<dbReference type="EMBL" id="MCIA01000023">
    <property type="protein sequence ID" value="RKD31158.1"/>
    <property type="molecule type" value="Genomic_DNA"/>
</dbReference>
<sequence>MVQALIHIALVVKDYDEAIDFYTKKLKFELIEDTYQAEQDKRWVVISPPGSLGTTILLAKASKLEQESFIGNQAGGRVFLFLGTDDFWRDYNEMIAVKIEFVRPPKEQDYGIVAVFKDLYGNLWDLVQFKENHPMYCRTR</sequence>
<dbReference type="CDD" id="cd07263">
    <property type="entry name" value="VOC_like"/>
    <property type="match status" value="1"/>
</dbReference>
<dbReference type="Proteomes" id="UP000284277">
    <property type="component" value="Unassembled WGS sequence"/>
</dbReference>
<dbReference type="InterPro" id="IPR004360">
    <property type="entry name" value="Glyas_Fos-R_dOase_dom"/>
</dbReference>
<evidence type="ECO:0000259" key="1">
    <source>
        <dbReference type="PROSITE" id="PS51819"/>
    </source>
</evidence>
<proteinExistence type="predicted"/>
<dbReference type="InterPro" id="IPR029068">
    <property type="entry name" value="Glyas_Bleomycin-R_OHBP_Dase"/>
</dbReference>
<dbReference type="Gene3D" id="3.10.180.10">
    <property type="entry name" value="2,3-Dihydroxybiphenyl 1,2-Dioxygenase, domain 1"/>
    <property type="match status" value="1"/>
</dbReference>
<dbReference type="PANTHER" id="PTHR36437">
    <property type="entry name" value="GLYOXALASE/BLEOMYCIN RESISTANCE PROTEIN/DIOXYGENASE"/>
    <property type="match status" value="1"/>
</dbReference>
<comment type="caution">
    <text evidence="2">The sequence shown here is derived from an EMBL/GenBank/DDBJ whole genome shotgun (WGS) entry which is preliminary data.</text>
</comment>
<protein>
    <recommendedName>
        <fullName evidence="1">VOC domain-containing protein</fullName>
    </recommendedName>
</protein>
<organism evidence="2 3">
    <name type="scientific">Lacrimispora algidixylanolytica</name>
    <dbReference type="NCBI Taxonomy" id="94868"/>
    <lineage>
        <taxon>Bacteria</taxon>
        <taxon>Bacillati</taxon>
        <taxon>Bacillota</taxon>
        <taxon>Clostridia</taxon>
        <taxon>Lachnospirales</taxon>
        <taxon>Lachnospiraceae</taxon>
        <taxon>Lacrimispora</taxon>
    </lineage>
</organism>
<evidence type="ECO:0000313" key="2">
    <source>
        <dbReference type="EMBL" id="RKD31158.1"/>
    </source>
</evidence>
<name>A0A419T157_9FIRM</name>
<keyword evidence="3" id="KW-1185">Reference proteome</keyword>
<evidence type="ECO:0000313" key="3">
    <source>
        <dbReference type="Proteomes" id="UP000284277"/>
    </source>
</evidence>
<dbReference type="PROSITE" id="PS51819">
    <property type="entry name" value="VOC"/>
    <property type="match status" value="1"/>
</dbReference>
<dbReference type="SUPFAM" id="SSF54593">
    <property type="entry name" value="Glyoxalase/Bleomycin resistance protein/Dihydroxybiphenyl dioxygenase"/>
    <property type="match status" value="1"/>
</dbReference>
<dbReference type="RefSeq" id="WP_120197376.1">
    <property type="nucleotide sequence ID" value="NZ_MCIA01000023.1"/>
</dbReference>
<dbReference type="InterPro" id="IPR037523">
    <property type="entry name" value="VOC_core"/>
</dbReference>
<feature type="domain" description="VOC" evidence="1">
    <location>
        <begin position="4"/>
        <end position="129"/>
    </location>
</feature>
<dbReference type="OrthoDB" id="69650at2"/>
<accession>A0A419T157</accession>
<dbReference type="AlphaFoldDB" id="A0A419T157"/>
<dbReference type="Pfam" id="PF00903">
    <property type="entry name" value="Glyoxalase"/>
    <property type="match status" value="1"/>
</dbReference>
<dbReference type="PANTHER" id="PTHR36437:SF2">
    <property type="entry name" value="GLYOXALASE_BLEOMYCIN RESISTANCE PROTEIN_DIOXYGENASE"/>
    <property type="match status" value="1"/>
</dbReference>
<gene>
    <name evidence="2" type="ORF">BET01_04735</name>
</gene>
<reference evidence="2 3" key="1">
    <citation type="submission" date="2016-08" db="EMBL/GenBank/DDBJ databases">
        <title>A new outlook on sporulation: Clostridium algidixylanolyticum.</title>
        <authorList>
            <person name="Poppleton D.I."/>
            <person name="Gribaldo S."/>
        </authorList>
    </citation>
    <scope>NUCLEOTIDE SEQUENCE [LARGE SCALE GENOMIC DNA]</scope>
    <source>
        <strain evidence="2 3">SPL73</strain>
    </source>
</reference>